<organism evidence="15 16">
    <name type="scientific">Ustilago trichophora</name>
    <dbReference type="NCBI Taxonomy" id="86804"/>
    <lineage>
        <taxon>Eukaryota</taxon>
        <taxon>Fungi</taxon>
        <taxon>Dikarya</taxon>
        <taxon>Basidiomycota</taxon>
        <taxon>Ustilaginomycotina</taxon>
        <taxon>Ustilaginomycetes</taxon>
        <taxon>Ustilaginales</taxon>
        <taxon>Ustilaginaceae</taxon>
        <taxon>Ustilago</taxon>
    </lineage>
</organism>
<evidence type="ECO:0000256" key="10">
    <source>
        <dbReference type="ARBA" id="ARBA00048336"/>
    </source>
</evidence>
<feature type="compositionally biased region" description="Basic and acidic residues" evidence="13">
    <location>
        <begin position="240"/>
        <end position="250"/>
    </location>
</feature>
<evidence type="ECO:0000256" key="3">
    <source>
        <dbReference type="ARBA" id="ARBA00022723"/>
    </source>
</evidence>
<dbReference type="EMBL" id="OOIN01000006">
    <property type="protein sequence ID" value="SPO23775.1"/>
    <property type="molecule type" value="Genomic_DNA"/>
</dbReference>
<feature type="compositionally biased region" description="Low complexity" evidence="13">
    <location>
        <begin position="47"/>
        <end position="72"/>
    </location>
</feature>
<dbReference type="InterPro" id="IPR007308">
    <property type="entry name" value="Rtr1/RPAP2_dom"/>
</dbReference>
<evidence type="ECO:0000259" key="14">
    <source>
        <dbReference type="PROSITE" id="PS51479"/>
    </source>
</evidence>
<dbReference type="EC" id="3.1.3.16" evidence="12"/>
<evidence type="ECO:0000256" key="11">
    <source>
        <dbReference type="PROSITE-ProRule" id="PRU00812"/>
    </source>
</evidence>
<keyword evidence="4 12" id="KW-0863">Zinc-finger</keyword>
<dbReference type="GO" id="GO:0008420">
    <property type="term" value="F:RNA polymerase II CTD heptapeptide repeat phosphatase activity"/>
    <property type="evidence" value="ECO:0007669"/>
    <property type="project" value="UniProtKB-UniRule"/>
</dbReference>
<comment type="subcellular location">
    <subcellularLocation>
        <location evidence="1 12">Nucleus</location>
    </subcellularLocation>
</comment>
<comment type="similarity">
    <text evidence="2 11 12">Belongs to the RPAP2 family.</text>
</comment>
<dbReference type="PANTHER" id="PTHR14732:SF0">
    <property type="entry name" value="RNA POLYMERASE II SUBUNIT B1 CTD PHOSPHATASE RPAP2-RELATED"/>
    <property type="match status" value="1"/>
</dbReference>
<evidence type="ECO:0000256" key="4">
    <source>
        <dbReference type="ARBA" id="ARBA00022771"/>
    </source>
</evidence>
<comment type="function">
    <text evidence="12">Putative RNA polymerase II subunit B1 C-terminal domain (CTD) phosphatase involved in RNA polymerase II transcription regulation.</text>
</comment>
<dbReference type="Proteomes" id="UP000324022">
    <property type="component" value="Unassembled WGS sequence"/>
</dbReference>
<evidence type="ECO:0000256" key="9">
    <source>
        <dbReference type="ARBA" id="ARBA00047761"/>
    </source>
</evidence>
<dbReference type="InterPro" id="IPR039693">
    <property type="entry name" value="Rtr1/RPAP2"/>
</dbReference>
<feature type="region of interest" description="Disordered" evidence="13">
    <location>
        <begin position="1"/>
        <end position="73"/>
    </location>
</feature>
<keyword evidence="7 12" id="KW-0904">Protein phosphatase</keyword>
<evidence type="ECO:0000256" key="1">
    <source>
        <dbReference type="ARBA" id="ARBA00004123"/>
    </source>
</evidence>
<evidence type="ECO:0000313" key="15">
    <source>
        <dbReference type="EMBL" id="SPO23775.1"/>
    </source>
</evidence>
<comment type="catalytic activity">
    <reaction evidence="9 12">
        <text>O-phospho-L-seryl-[protein] + H2O = L-seryl-[protein] + phosphate</text>
        <dbReference type="Rhea" id="RHEA:20629"/>
        <dbReference type="Rhea" id="RHEA-COMP:9863"/>
        <dbReference type="Rhea" id="RHEA-COMP:11604"/>
        <dbReference type="ChEBI" id="CHEBI:15377"/>
        <dbReference type="ChEBI" id="CHEBI:29999"/>
        <dbReference type="ChEBI" id="CHEBI:43474"/>
        <dbReference type="ChEBI" id="CHEBI:83421"/>
        <dbReference type="EC" id="3.1.3.16"/>
    </reaction>
</comment>
<keyword evidence="8 12" id="KW-0539">Nucleus</keyword>
<dbReference type="PROSITE" id="PS51479">
    <property type="entry name" value="ZF_RTR1"/>
    <property type="match status" value="1"/>
</dbReference>
<proteinExistence type="inferred from homology"/>
<comment type="catalytic activity">
    <reaction evidence="10 12">
        <text>O-phospho-L-threonyl-[protein] + H2O = L-threonyl-[protein] + phosphate</text>
        <dbReference type="Rhea" id="RHEA:47004"/>
        <dbReference type="Rhea" id="RHEA-COMP:11060"/>
        <dbReference type="Rhea" id="RHEA-COMP:11605"/>
        <dbReference type="ChEBI" id="CHEBI:15377"/>
        <dbReference type="ChEBI" id="CHEBI:30013"/>
        <dbReference type="ChEBI" id="CHEBI:43474"/>
        <dbReference type="ChEBI" id="CHEBI:61977"/>
        <dbReference type="EC" id="3.1.3.16"/>
    </reaction>
</comment>
<evidence type="ECO:0000256" key="12">
    <source>
        <dbReference type="RuleBase" id="RU367080"/>
    </source>
</evidence>
<keyword evidence="5 12" id="KW-0378">Hydrolase</keyword>
<keyword evidence="16" id="KW-1185">Reference proteome</keyword>
<evidence type="ECO:0000256" key="5">
    <source>
        <dbReference type="ARBA" id="ARBA00022801"/>
    </source>
</evidence>
<dbReference type="Pfam" id="PF04181">
    <property type="entry name" value="RPAP2_Rtr1"/>
    <property type="match status" value="1"/>
</dbReference>
<evidence type="ECO:0000256" key="13">
    <source>
        <dbReference type="SAM" id="MobiDB-lite"/>
    </source>
</evidence>
<protein>
    <recommendedName>
        <fullName evidence="12">RNA polymerase II subunit B1 CTD phosphatase RPAP2 homolog</fullName>
        <ecNumber evidence="12">3.1.3.16</ecNumber>
    </recommendedName>
</protein>
<accession>A0A5C3E099</accession>
<dbReference type="GO" id="GO:0008270">
    <property type="term" value="F:zinc ion binding"/>
    <property type="evidence" value="ECO:0007669"/>
    <property type="project" value="UniProtKB-KW"/>
</dbReference>
<dbReference type="GO" id="GO:0043175">
    <property type="term" value="F:RNA polymerase core enzyme binding"/>
    <property type="evidence" value="ECO:0007669"/>
    <property type="project" value="UniProtKB-UniRule"/>
</dbReference>
<evidence type="ECO:0000256" key="2">
    <source>
        <dbReference type="ARBA" id="ARBA00005676"/>
    </source>
</evidence>
<dbReference type="GO" id="GO:0005634">
    <property type="term" value="C:nucleus"/>
    <property type="evidence" value="ECO:0007669"/>
    <property type="project" value="UniProtKB-SubCell"/>
</dbReference>
<keyword evidence="3 12" id="KW-0479">Metal-binding</keyword>
<dbReference type="GO" id="GO:0005737">
    <property type="term" value="C:cytoplasm"/>
    <property type="evidence" value="ECO:0007669"/>
    <property type="project" value="TreeGrafter"/>
</dbReference>
<dbReference type="AlphaFoldDB" id="A0A5C3E099"/>
<feature type="domain" description="RTR1-type" evidence="14">
    <location>
        <begin position="137"/>
        <end position="241"/>
    </location>
</feature>
<dbReference type="InterPro" id="IPR038534">
    <property type="entry name" value="Rtr1/RPAP2_sf"/>
</dbReference>
<dbReference type="PANTHER" id="PTHR14732">
    <property type="entry name" value="RNA POLYMERASE II SUBUNIT B1 CTD PHOSPHATASE RPAP2-RELATED"/>
    <property type="match status" value="1"/>
</dbReference>
<evidence type="ECO:0000256" key="7">
    <source>
        <dbReference type="ARBA" id="ARBA00022912"/>
    </source>
</evidence>
<dbReference type="Gene3D" id="1.25.40.820">
    <property type="match status" value="1"/>
</dbReference>
<keyword evidence="6 12" id="KW-0862">Zinc</keyword>
<evidence type="ECO:0000313" key="16">
    <source>
        <dbReference type="Proteomes" id="UP000324022"/>
    </source>
</evidence>
<gene>
    <name evidence="15" type="ORF">UTRI_03747_B</name>
</gene>
<evidence type="ECO:0000256" key="6">
    <source>
        <dbReference type="ARBA" id="ARBA00022833"/>
    </source>
</evidence>
<name>A0A5C3E099_9BASI</name>
<feature type="region of interest" description="Disordered" evidence="13">
    <location>
        <begin position="240"/>
        <end position="261"/>
    </location>
</feature>
<evidence type="ECO:0000256" key="8">
    <source>
        <dbReference type="ARBA" id="ARBA00023242"/>
    </source>
</evidence>
<sequence>MADNIAARTSAKAADSDAPSTFRKAPANINRMPGSAASMKVQERSKAVSSSSSGAAASSSFAESTPSPSTSSLRGKIAIQAMQPFLDSSTTADSPIQPTDIQLLTTSILSNQERQRVILFYQEKLIDSSPSLDDLKKSLLFLSSSSWGQILEERRLAEKCSYPPCQNPSPSASRASGTRGKFRINLRNKSVKAVEDLDLGEAGNTYDDLRDFFCSKPCYARSEWILRWVLSDKEIGLLESSDRDGNKGEGGRGGASALGGKWQKLTSQSGAWEQVELLEDIEREQGINLADDDADG</sequence>
<reference evidence="15 16" key="1">
    <citation type="submission" date="2018-03" db="EMBL/GenBank/DDBJ databases">
        <authorList>
            <person name="Guldener U."/>
        </authorList>
    </citation>
    <scope>NUCLEOTIDE SEQUENCE [LARGE SCALE GENOMIC DNA]</scope>
    <source>
        <strain evidence="15 16">NBRC100155</strain>
    </source>
</reference>
<dbReference type="OrthoDB" id="2554538at2759"/>